<gene>
    <name evidence="2" type="ORF">HLI28_06795</name>
</gene>
<keyword evidence="1" id="KW-0812">Transmembrane</keyword>
<keyword evidence="1" id="KW-0472">Membrane</keyword>
<name>A0A849K220_9MICO</name>
<dbReference type="AlphaFoldDB" id="A0A849K220"/>
<sequence length="72" mass="7397">MHLLNLISDRFMTVVARRADRGASAVEYGLLVGLIAVVIIGAVLILGTQLDALFTSITETLEGPSGVDGAGG</sequence>
<keyword evidence="1" id="KW-1133">Transmembrane helix</keyword>
<feature type="transmembrane region" description="Helical" evidence="1">
    <location>
        <begin position="28"/>
        <end position="47"/>
    </location>
</feature>
<keyword evidence="3" id="KW-1185">Reference proteome</keyword>
<reference evidence="2 3" key="1">
    <citation type="submission" date="2020-05" db="EMBL/GenBank/DDBJ databases">
        <title>Genome sequence of Isoptericola sp. JC619 isolated from Chilika lagoon, India.</title>
        <authorList>
            <person name="Kumar D."/>
            <person name="Appam K."/>
            <person name="Gandham S."/>
            <person name="Uppada J."/>
            <person name="Sasikala C."/>
            <person name="Venkata Ramana C."/>
        </authorList>
    </citation>
    <scope>NUCLEOTIDE SEQUENCE [LARGE SCALE GENOMIC DNA]</scope>
    <source>
        <strain evidence="2 3">JC619</strain>
    </source>
</reference>
<organism evidence="2 3">
    <name type="scientific">Isoptericola sediminis</name>
    <dbReference type="NCBI Taxonomy" id="2733572"/>
    <lineage>
        <taxon>Bacteria</taxon>
        <taxon>Bacillati</taxon>
        <taxon>Actinomycetota</taxon>
        <taxon>Actinomycetes</taxon>
        <taxon>Micrococcales</taxon>
        <taxon>Promicromonosporaceae</taxon>
        <taxon>Isoptericola</taxon>
    </lineage>
</organism>
<proteinExistence type="predicted"/>
<dbReference type="Proteomes" id="UP000557204">
    <property type="component" value="Unassembled WGS sequence"/>
</dbReference>
<dbReference type="EMBL" id="JABFAJ010000011">
    <property type="protein sequence ID" value="NNU27248.1"/>
    <property type="molecule type" value="Genomic_DNA"/>
</dbReference>
<comment type="caution">
    <text evidence="2">The sequence shown here is derived from an EMBL/GenBank/DDBJ whole genome shotgun (WGS) entry which is preliminary data.</text>
</comment>
<evidence type="ECO:0000313" key="3">
    <source>
        <dbReference type="Proteomes" id="UP000557204"/>
    </source>
</evidence>
<dbReference type="Pfam" id="PF04964">
    <property type="entry name" value="Flp_Fap"/>
    <property type="match status" value="1"/>
</dbReference>
<accession>A0A849K220</accession>
<evidence type="ECO:0000256" key="1">
    <source>
        <dbReference type="SAM" id="Phobius"/>
    </source>
</evidence>
<evidence type="ECO:0000313" key="2">
    <source>
        <dbReference type="EMBL" id="NNU27248.1"/>
    </source>
</evidence>
<protein>
    <submittedName>
        <fullName evidence="2">Flp family type IVb pilin</fullName>
    </submittedName>
</protein>
<dbReference type="InterPro" id="IPR007047">
    <property type="entry name" value="Flp_Fap"/>
</dbReference>